<dbReference type="PROSITE" id="PS51186">
    <property type="entry name" value="GNAT"/>
    <property type="match status" value="1"/>
</dbReference>
<comment type="caution">
    <text evidence="5">The sequence shown here is derived from an EMBL/GenBank/DDBJ whole genome shotgun (WGS) entry which is preliminary data.</text>
</comment>
<dbReference type="Gene3D" id="3.40.630.30">
    <property type="match status" value="1"/>
</dbReference>
<feature type="domain" description="N-acetyltransferase" evidence="4">
    <location>
        <begin position="247"/>
        <end position="382"/>
    </location>
</feature>
<dbReference type="InterPro" id="IPR012312">
    <property type="entry name" value="Hemerythrin-like"/>
</dbReference>
<dbReference type="AlphaFoldDB" id="A0A4V2JSW4"/>
<evidence type="ECO:0000259" key="4">
    <source>
        <dbReference type="PROSITE" id="PS51186"/>
    </source>
</evidence>
<sequence length="382" mass="41826">MPADQPRFTRDQYPLRHVHLGQSATVGGGRFVAVCEYCGCREIPLIGRLSEEHYQAVDALGVLRRAIESSDAVAVGSAVVALREELITHNESEEAGLFLELGRDEYFAPTIAELLEQHVQFRVLLDRIAGGDWAAYDELEDTLRHHIDREENGLFPATAVAVDGDVWTEIDRLTHAFNHERGREHGHTEAEALQARRGDAGHRKSPAGDEDSTVTKQADERGHTATHTRAPAPRGRRDLVVKLAEGFVLRPAKLDDAASLFALWAQAGLHVGRPESVVEDLAGVLALHPQLVLVAVAGDSIVGSVLGTWDGRRGWINRLATRPDWQGRGVASALLTAVEDGVRALGGGKVNLLIEADNYDVVSYYEGRGYATDDLIFMEKYL</sequence>
<keyword evidence="1 5" id="KW-0808">Transferase</keyword>
<feature type="region of interest" description="Disordered" evidence="3">
    <location>
        <begin position="178"/>
        <end position="234"/>
    </location>
</feature>
<dbReference type="Proteomes" id="UP000291933">
    <property type="component" value="Unassembled WGS sequence"/>
</dbReference>
<dbReference type="EMBL" id="SDMR01000022">
    <property type="protein sequence ID" value="TBT92161.1"/>
    <property type="molecule type" value="Genomic_DNA"/>
</dbReference>
<dbReference type="Gene3D" id="1.20.120.520">
    <property type="entry name" value="nmb1532 protein domain like"/>
    <property type="match status" value="1"/>
</dbReference>
<proteinExistence type="predicted"/>
<accession>A0A4V2JSW4</accession>
<dbReference type="SUPFAM" id="SSF55729">
    <property type="entry name" value="Acyl-CoA N-acyltransferases (Nat)"/>
    <property type="match status" value="1"/>
</dbReference>
<dbReference type="CDD" id="cd04301">
    <property type="entry name" value="NAT_SF"/>
    <property type="match status" value="1"/>
</dbReference>
<keyword evidence="6" id="KW-1185">Reference proteome</keyword>
<dbReference type="PANTHER" id="PTHR43877">
    <property type="entry name" value="AMINOALKYLPHOSPHONATE N-ACETYLTRANSFERASE-RELATED-RELATED"/>
    <property type="match status" value="1"/>
</dbReference>
<feature type="compositionally biased region" description="Basic and acidic residues" evidence="3">
    <location>
        <begin position="178"/>
        <end position="202"/>
    </location>
</feature>
<evidence type="ECO:0000256" key="1">
    <source>
        <dbReference type="ARBA" id="ARBA00022679"/>
    </source>
</evidence>
<evidence type="ECO:0000313" key="5">
    <source>
        <dbReference type="EMBL" id="TBT92161.1"/>
    </source>
</evidence>
<dbReference type="InterPro" id="IPR000182">
    <property type="entry name" value="GNAT_dom"/>
</dbReference>
<dbReference type="InterPro" id="IPR050832">
    <property type="entry name" value="Bact_Acetyltransf"/>
</dbReference>
<evidence type="ECO:0000256" key="3">
    <source>
        <dbReference type="SAM" id="MobiDB-lite"/>
    </source>
</evidence>
<protein>
    <submittedName>
        <fullName evidence="5">GNAT family N-acetyltransferase</fullName>
    </submittedName>
</protein>
<dbReference type="OrthoDB" id="3381279at2"/>
<dbReference type="PANTHER" id="PTHR43877:SF1">
    <property type="entry name" value="ACETYLTRANSFERASE"/>
    <property type="match status" value="1"/>
</dbReference>
<evidence type="ECO:0000313" key="6">
    <source>
        <dbReference type="Proteomes" id="UP000291933"/>
    </source>
</evidence>
<keyword evidence="2" id="KW-0012">Acyltransferase</keyword>
<organism evidence="5 6">
    <name type="scientific">Propioniciclava tarda</name>
    <dbReference type="NCBI Taxonomy" id="433330"/>
    <lineage>
        <taxon>Bacteria</taxon>
        <taxon>Bacillati</taxon>
        <taxon>Actinomycetota</taxon>
        <taxon>Actinomycetes</taxon>
        <taxon>Propionibacteriales</taxon>
        <taxon>Propionibacteriaceae</taxon>
        <taxon>Propioniciclava</taxon>
    </lineage>
</organism>
<dbReference type="GO" id="GO:0016747">
    <property type="term" value="F:acyltransferase activity, transferring groups other than amino-acyl groups"/>
    <property type="evidence" value="ECO:0007669"/>
    <property type="project" value="InterPro"/>
</dbReference>
<dbReference type="Pfam" id="PF01814">
    <property type="entry name" value="Hemerythrin"/>
    <property type="match status" value="1"/>
</dbReference>
<reference evidence="5 6" key="1">
    <citation type="submission" date="2019-01" db="EMBL/GenBank/DDBJ databases">
        <title>Lactibacter flavus gen. nov., sp. nov., a novel bacterium of the family Propionibacteriaceae isolated from raw milk and dairy products.</title>
        <authorList>
            <person name="Huptas C."/>
            <person name="Wenning M."/>
            <person name="Breitenwieser F."/>
            <person name="Doll E."/>
            <person name="Von Neubeck M."/>
            <person name="Busse H.-J."/>
            <person name="Scherer S."/>
        </authorList>
    </citation>
    <scope>NUCLEOTIDE SEQUENCE [LARGE SCALE GENOMIC DNA]</scope>
    <source>
        <strain evidence="5 6">DSM 22130</strain>
    </source>
</reference>
<dbReference type="InterPro" id="IPR016181">
    <property type="entry name" value="Acyl_CoA_acyltransferase"/>
</dbReference>
<evidence type="ECO:0000256" key="2">
    <source>
        <dbReference type="ARBA" id="ARBA00023315"/>
    </source>
</evidence>
<dbReference type="Pfam" id="PF00583">
    <property type="entry name" value="Acetyltransf_1"/>
    <property type="match status" value="1"/>
</dbReference>
<gene>
    <name evidence="5" type="ORF">ET996_13345</name>
</gene>
<name>A0A4V2JSW4_PROTD</name>